<name>A0AAV3SET8_HALDO</name>
<evidence type="ECO:0000313" key="5">
    <source>
        <dbReference type="Proteomes" id="UP001500962"/>
    </source>
</evidence>
<keyword evidence="4" id="KW-1185">Reference proteome</keyword>
<evidence type="ECO:0000313" key="3">
    <source>
        <dbReference type="EMBL" id="UOO94608.1"/>
    </source>
</evidence>
<dbReference type="Pfam" id="PF01883">
    <property type="entry name" value="FeS_assembly_P"/>
    <property type="match status" value="1"/>
</dbReference>
<evidence type="ECO:0000313" key="2">
    <source>
        <dbReference type="EMBL" id="GAA0457052.1"/>
    </source>
</evidence>
<dbReference type="RefSeq" id="WP_244700798.1">
    <property type="nucleotide sequence ID" value="NZ_BAAADN010000019.1"/>
</dbReference>
<reference evidence="2" key="3">
    <citation type="submission" date="2023-12" db="EMBL/GenBank/DDBJ databases">
        <authorList>
            <person name="Sun Q."/>
            <person name="Inoue M."/>
        </authorList>
    </citation>
    <scope>NUCLEOTIDE SEQUENCE</scope>
    <source>
        <strain evidence="2">JCM 12289</strain>
    </source>
</reference>
<dbReference type="PANTHER" id="PTHR42831:SF1">
    <property type="entry name" value="FE-S PROTEIN MATURATION AUXILIARY FACTOR YITW"/>
    <property type="match status" value="1"/>
</dbReference>
<dbReference type="InterPro" id="IPR002744">
    <property type="entry name" value="MIP18-like"/>
</dbReference>
<evidence type="ECO:0000313" key="4">
    <source>
        <dbReference type="Proteomes" id="UP000830542"/>
    </source>
</evidence>
<reference evidence="3" key="2">
    <citation type="submission" date="2022-04" db="EMBL/GenBank/DDBJ databases">
        <title>Sequencing and genomic assembly of Halococcus dombrowskii.</title>
        <authorList>
            <person name="Lim S.W."/>
            <person name="MacLea K.S."/>
        </authorList>
    </citation>
    <scope>NUCLEOTIDE SEQUENCE</scope>
    <source>
        <strain evidence="3">H4</strain>
    </source>
</reference>
<proteinExistence type="predicted"/>
<dbReference type="AlphaFoldDB" id="A0AAV3SET8"/>
<sequence length="142" mass="15726">MSSESGIDPEFDPDANYCAYTDYESGEAVEELPATGEGSAGVERAVWDALYDIDDPEMPISIVDLGLIYGVVIEDGHARVDMTLTYTGCPARDMLQETVRKRVAAVESVDEAELRLVWSPEWTVEMVTERGKEDLREFGLSI</sequence>
<gene>
    <name evidence="2" type="ORF">GCM10008985_11400</name>
    <name evidence="3" type="ORF">MUK72_11605</name>
</gene>
<dbReference type="SUPFAM" id="SSF117916">
    <property type="entry name" value="Fe-S cluster assembly (FSCA) domain-like"/>
    <property type="match status" value="1"/>
</dbReference>
<dbReference type="EMBL" id="BAAADN010000019">
    <property type="protein sequence ID" value="GAA0457052.1"/>
    <property type="molecule type" value="Genomic_DNA"/>
</dbReference>
<dbReference type="InterPro" id="IPR052339">
    <property type="entry name" value="Fe-S_Maturation_MIP18"/>
</dbReference>
<dbReference type="GeneID" id="71762503"/>
<dbReference type="KEGG" id="hdo:MUK72_11605"/>
<dbReference type="InterPro" id="IPR034904">
    <property type="entry name" value="FSCA_dom_sf"/>
</dbReference>
<evidence type="ECO:0000259" key="1">
    <source>
        <dbReference type="Pfam" id="PF01883"/>
    </source>
</evidence>
<dbReference type="Proteomes" id="UP000830542">
    <property type="component" value="Chromosome"/>
</dbReference>
<reference evidence="2" key="1">
    <citation type="journal article" date="2014" name="Int. J. Syst. Evol. Microbiol.">
        <title>Complete genome sequence of Corynebacterium casei LMG S-19264T (=DSM 44701T), isolated from a smear-ripened cheese.</title>
        <authorList>
            <consortium name="US DOE Joint Genome Institute (JGI-PGF)"/>
            <person name="Walter F."/>
            <person name="Albersmeier A."/>
            <person name="Kalinowski J."/>
            <person name="Ruckert C."/>
        </authorList>
    </citation>
    <scope>NUCLEOTIDE SEQUENCE</scope>
    <source>
        <strain evidence="2">JCM 12289</strain>
    </source>
</reference>
<dbReference type="PANTHER" id="PTHR42831">
    <property type="entry name" value="FE-S PROTEIN MATURATION AUXILIARY FACTOR YITW"/>
    <property type="match status" value="1"/>
</dbReference>
<dbReference type="NCBIfam" id="NF041868">
    <property type="entry name" value="paad_haloarch"/>
    <property type="match status" value="1"/>
</dbReference>
<organism evidence="2 5">
    <name type="scientific">Halococcus dombrowskii</name>
    <dbReference type="NCBI Taxonomy" id="179637"/>
    <lineage>
        <taxon>Archaea</taxon>
        <taxon>Methanobacteriati</taxon>
        <taxon>Methanobacteriota</taxon>
        <taxon>Stenosarchaea group</taxon>
        <taxon>Halobacteria</taxon>
        <taxon>Halobacteriales</taxon>
        <taxon>Halococcaceae</taxon>
        <taxon>Halococcus</taxon>
    </lineage>
</organism>
<feature type="domain" description="MIP18 family-like" evidence="1">
    <location>
        <begin position="43"/>
        <end position="113"/>
    </location>
</feature>
<accession>A0AAV3SET8</accession>
<dbReference type="EMBL" id="CP095005">
    <property type="protein sequence ID" value="UOO94608.1"/>
    <property type="molecule type" value="Genomic_DNA"/>
</dbReference>
<dbReference type="Proteomes" id="UP001500962">
    <property type="component" value="Unassembled WGS sequence"/>
</dbReference>
<dbReference type="Gene3D" id="3.30.300.130">
    <property type="entry name" value="Fe-S cluster assembly (FSCA)"/>
    <property type="match status" value="1"/>
</dbReference>
<protein>
    <submittedName>
        <fullName evidence="3">Metal-sulfur cluster assembly factor</fullName>
    </submittedName>
</protein>